<comment type="caution">
    <text evidence="1">The sequence shown here is derived from an EMBL/GenBank/DDBJ whole genome shotgun (WGS) entry which is preliminary data.</text>
</comment>
<name>A0A923SGZ0_9FLAO</name>
<dbReference type="EMBL" id="JACRUL010000096">
    <property type="protein sequence ID" value="MBC5846267.1"/>
    <property type="molecule type" value="Genomic_DNA"/>
</dbReference>
<dbReference type="AlphaFoldDB" id="A0A923SGZ0"/>
<evidence type="ECO:0000313" key="1">
    <source>
        <dbReference type="EMBL" id="MBC5846267.1"/>
    </source>
</evidence>
<dbReference type="Proteomes" id="UP000641454">
    <property type="component" value="Unassembled WGS sequence"/>
</dbReference>
<evidence type="ECO:0000313" key="2">
    <source>
        <dbReference type="Proteomes" id="UP000641454"/>
    </source>
</evidence>
<keyword evidence="2" id="KW-1185">Reference proteome</keyword>
<organism evidence="1 2">
    <name type="scientific">Flavobacterium muglaense</name>
    <dbReference type="NCBI Taxonomy" id="2764716"/>
    <lineage>
        <taxon>Bacteria</taxon>
        <taxon>Pseudomonadati</taxon>
        <taxon>Bacteroidota</taxon>
        <taxon>Flavobacteriia</taxon>
        <taxon>Flavobacteriales</taxon>
        <taxon>Flavobacteriaceae</taxon>
        <taxon>Flavobacterium</taxon>
    </lineage>
</organism>
<proteinExistence type="predicted"/>
<accession>A0A923SGZ0</accession>
<reference evidence="1 2" key="1">
    <citation type="submission" date="2020-08" db="EMBL/GenBank/DDBJ databases">
        <title>Description of novel Flavobacterium F-392 isolate.</title>
        <authorList>
            <person name="Saticioglu I.B."/>
            <person name="Duman M."/>
            <person name="Altun S."/>
        </authorList>
    </citation>
    <scope>NUCLEOTIDE SEQUENCE [LARGE SCALE GENOMIC DNA]</scope>
    <source>
        <strain evidence="1 2">F-392</strain>
    </source>
</reference>
<gene>
    <name evidence="1" type="ORF">H8R25_17780</name>
</gene>
<protein>
    <recommendedName>
        <fullName evidence="3">Lipoprotein</fullName>
    </recommendedName>
</protein>
<evidence type="ECO:0008006" key="3">
    <source>
        <dbReference type="Google" id="ProtNLM"/>
    </source>
</evidence>
<dbReference type="RefSeq" id="WP_187021781.1">
    <property type="nucleotide sequence ID" value="NZ_JACRUK010000095.1"/>
</dbReference>
<sequence length="184" mass="20925">MDKAVVLKIKRIVILLGLFSIVFFVLSCKKEIKQIEVSSLKDTENRENKETNEENDSVVEFPKTGNKITDFVLAPYEIQYQEEGLLDDDGLKDVVIVLQDKNDNTSSRPTLVLIKQPQGGYKLQEISWVAIGPEYTADDYKIYNDESVSISNKEIIFSMYGMGATGNKETLYKFINNELILIEV</sequence>
<dbReference type="PROSITE" id="PS51257">
    <property type="entry name" value="PROKAR_LIPOPROTEIN"/>
    <property type="match status" value="1"/>
</dbReference>